<dbReference type="RefSeq" id="WP_198566829.1">
    <property type="nucleotide sequence ID" value="NZ_JACCPP010000038.1"/>
</dbReference>
<evidence type="ECO:0000313" key="2">
    <source>
        <dbReference type="EMBL" id="MBI1709052.1"/>
    </source>
</evidence>
<keyword evidence="1" id="KW-0472">Membrane</keyword>
<feature type="transmembrane region" description="Helical" evidence="1">
    <location>
        <begin position="39"/>
        <end position="57"/>
    </location>
</feature>
<dbReference type="EMBL" id="JACCPP010000038">
    <property type="protein sequence ID" value="MBI1709052.1"/>
    <property type="molecule type" value="Genomic_DNA"/>
</dbReference>
<feature type="transmembrane region" description="Helical" evidence="1">
    <location>
        <begin position="63"/>
        <end position="83"/>
    </location>
</feature>
<gene>
    <name evidence="2" type="ORF">HYQ56_2049</name>
</gene>
<keyword evidence="1" id="KW-1133">Transmembrane helix</keyword>
<dbReference type="Proteomes" id="UP001194414">
    <property type="component" value="Unassembled WGS sequence"/>
</dbReference>
<keyword evidence="1" id="KW-0812">Transmembrane</keyword>
<dbReference type="AlphaFoldDB" id="A0AAW4DRR7"/>
<protein>
    <submittedName>
        <fullName evidence="2">Uncharacterized protein</fullName>
    </submittedName>
</protein>
<evidence type="ECO:0000256" key="1">
    <source>
        <dbReference type="SAM" id="Phobius"/>
    </source>
</evidence>
<feature type="transmembrane region" description="Helical" evidence="1">
    <location>
        <begin position="6"/>
        <end position="27"/>
    </location>
</feature>
<feature type="transmembrane region" description="Helical" evidence="1">
    <location>
        <begin position="95"/>
        <end position="117"/>
    </location>
</feature>
<sequence length="129" mass="15061">MESSLILVILVAIILLVITIYCALMSHKLKFFNDKKFRIIFKDSLALIIIPLLVNIFSNKLKLKAYVTCVILLILLFIAYLLADTWNQPKTNDKHIIRHMATIILLLLLILISYIILKYLEIKFNFDIR</sequence>
<reference evidence="2" key="1">
    <citation type="submission" date="2020-07" db="EMBL/GenBank/DDBJ databases">
        <title>Comparative genomics analyses of Lactobacillus crispatus isolated from different ecological niches.</title>
        <authorList>
            <person name="Mancino W."/>
            <person name="Mancabelli L."/>
            <person name="Lugli G.A."/>
            <person name="Milani C."/>
            <person name="Viappiani A."/>
            <person name="Anzalone R."/>
            <person name="Longhi G."/>
            <person name="Ventura M."/>
            <person name="Turroni F."/>
        </authorList>
    </citation>
    <scope>NUCLEOTIDE SEQUENCE</scope>
    <source>
        <strain evidence="2">LB65</strain>
    </source>
</reference>
<proteinExistence type="predicted"/>
<evidence type="ECO:0000313" key="3">
    <source>
        <dbReference type="Proteomes" id="UP001194414"/>
    </source>
</evidence>
<comment type="caution">
    <text evidence="2">The sequence shown here is derived from an EMBL/GenBank/DDBJ whole genome shotgun (WGS) entry which is preliminary data.</text>
</comment>
<accession>A0AAW4DRR7</accession>
<organism evidence="2 3">
    <name type="scientific">Lactobacillus crispatus</name>
    <dbReference type="NCBI Taxonomy" id="47770"/>
    <lineage>
        <taxon>Bacteria</taxon>
        <taxon>Bacillati</taxon>
        <taxon>Bacillota</taxon>
        <taxon>Bacilli</taxon>
        <taxon>Lactobacillales</taxon>
        <taxon>Lactobacillaceae</taxon>
        <taxon>Lactobacillus</taxon>
    </lineage>
</organism>
<name>A0AAW4DRR7_9LACO</name>